<dbReference type="Proteomes" id="UP000886841">
    <property type="component" value="Unassembled WGS sequence"/>
</dbReference>
<feature type="compositionally biased region" description="Acidic residues" evidence="1">
    <location>
        <begin position="47"/>
        <end position="58"/>
    </location>
</feature>
<evidence type="ECO:0000313" key="3">
    <source>
        <dbReference type="EMBL" id="HIR93800.1"/>
    </source>
</evidence>
<evidence type="ECO:0000256" key="2">
    <source>
        <dbReference type="SAM" id="SignalP"/>
    </source>
</evidence>
<evidence type="ECO:0000313" key="4">
    <source>
        <dbReference type="Proteomes" id="UP000886841"/>
    </source>
</evidence>
<dbReference type="EMBL" id="DVHU01000092">
    <property type="protein sequence ID" value="HIR93800.1"/>
    <property type="molecule type" value="Genomic_DNA"/>
</dbReference>
<gene>
    <name evidence="3" type="ORF">IAB98_10330</name>
</gene>
<organism evidence="3 4">
    <name type="scientific">Candidatus Egerieimonas intestinavium</name>
    <dbReference type="NCBI Taxonomy" id="2840777"/>
    <lineage>
        <taxon>Bacteria</taxon>
        <taxon>Bacillati</taxon>
        <taxon>Bacillota</taxon>
        <taxon>Clostridia</taxon>
        <taxon>Lachnospirales</taxon>
        <taxon>Lachnospiraceae</taxon>
        <taxon>Lachnospiraceae incertae sedis</taxon>
        <taxon>Candidatus Egerieimonas</taxon>
    </lineage>
</organism>
<accession>A0A9D1EKP3</accession>
<name>A0A9D1EKP3_9FIRM</name>
<dbReference type="AlphaFoldDB" id="A0A9D1EKP3"/>
<comment type="caution">
    <text evidence="3">The sequence shown here is derived from an EMBL/GenBank/DDBJ whole genome shotgun (WGS) entry which is preliminary data.</text>
</comment>
<evidence type="ECO:0008006" key="5">
    <source>
        <dbReference type="Google" id="ProtNLM"/>
    </source>
</evidence>
<reference evidence="3" key="1">
    <citation type="submission" date="2020-10" db="EMBL/GenBank/DDBJ databases">
        <authorList>
            <person name="Gilroy R."/>
        </authorList>
    </citation>
    <scope>NUCLEOTIDE SEQUENCE</scope>
    <source>
        <strain evidence="3">ChiSxjej1B13-7041</strain>
    </source>
</reference>
<proteinExistence type="predicted"/>
<sequence>MKLYRKNKRNLMAVLLFVMLLGLSACGGKEDKDSSGSGKQSGKEESTAAEETDDEETAKEDSDKQYCDWEDCHNLMFPHIHITMDNWQDYFEFTTEYQFGNGVENMDKYLFTEAVFNVREEWRDKIFHPKIHYQIGYKEYAVPGTIDWDNQTVAVEENAEKTYSAHVDDQWYTVDAYNYDSDTGITGTHEKSMQNDREDYEGTILFWEPEMLSITDGAYLVLKE</sequence>
<protein>
    <recommendedName>
        <fullName evidence="5">Lipoprotein</fullName>
    </recommendedName>
</protein>
<feature type="chain" id="PRO_5038843636" description="Lipoprotein" evidence="2">
    <location>
        <begin position="26"/>
        <end position="224"/>
    </location>
</feature>
<reference evidence="3" key="2">
    <citation type="journal article" date="2021" name="PeerJ">
        <title>Extensive microbial diversity within the chicken gut microbiome revealed by metagenomics and culture.</title>
        <authorList>
            <person name="Gilroy R."/>
            <person name="Ravi A."/>
            <person name="Getino M."/>
            <person name="Pursley I."/>
            <person name="Horton D.L."/>
            <person name="Alikhan N.F."/>
            <person name="Baker D."/>
            <person name="Gharbi K."/>
            <person name="Hall N."/>
            <person name="Watson M."/>
            <person name="Adriaenssens E.M."/>
            <person name="Foster-Nyarko E."/>
            <person name="Jarju S."/>
            <person name="Secka A."/>
            <person name="Antonio M."/>
            <person name="Oren A."/>
            <person name="Chaudhuri R.R."/>
            <person name="La Ragione R."/>
            <person name="Hildebrand F."/>
            <person name="Pallen M.J."/>
        </authorList>
    </citation>
    <scope>NUCLEOTIDE SEQUENCE</scope>
    <source>
        <strain evidence="3">ChiSxjej1B13-7041</strain>
    </source>
</reference>
<feature type="region of interest" description="Disordered" evidence="1">
    <location>
        <begin position="29"/>
        <end position="63"/>
    </location>
</feature>
<feature type="signal peptide" evidence="2">
    <location>
        <begin position="1"/>
        <end position="25"/>
    </location>
</feature>
<keyword evidence="2" id="KW-0732">Signal</keyword>
<dbReference type="PROSITE" id="PS51257">
    <property type="entry name" value="PROKAR_LIPOPROTEIN"/>
    <property type="match status" value="1"/>
</dbReference>
<evidence type="ECO:0000256" key="1">
    <source>
        <dbReference type="SAM" id="MobiDB-lite"/>
    </source>
</evidence>